<accession>A0A9W9MM98</accession>
<dbReference type="InterPro" id="IPR024732">
    <property type="entry name" value="NAGLU_C"/>
</dbReference>
<dbReference type="InterPro" id="IPR007781">
    <property type="entry name" value="NAGLU"/>
</dbReference>
<feature type="domain" description="Alpha-N-acetylglucosaminidase tim-barrel" evidence="3">
    <location>
        <begin position="123"/>
        <end position="459"/>
    </location>
</feature>
<protein>
    <recommendedName>
        <fullName evidence="8">Alpha-N-acetylglucosaminidase</fullName>
    </recommendedName>
</protein>
<organism evidence="6 7">
    <name type="scientific">Penicillium cinerascens</name>
    <dbReference type="NCBI Taxonomy" id="70096"/>
    <lineage>
        <taxon>Eukaryota</taxon>
        <taxon>Fungi</taxon>
        <taxon>Dikarya</taxon>
        <taxon>Ascomycota</taxon>
        <taxon>Pezizomycotina</taxon>
        <taxon>Eurotiomycetes</taxon>
        <taxon>Eurotiomycetidae</taxon>
        <taxon>Eurotiales</taxon>
        <taxon>Aspergillaceae</taxon>
        <taxon>Penicillium</taxon>
    </lineage>
</organism>
<dbReference type="Proteomes" id="UP001150904">
    <property type="component" value="Unassembled WGS sequence"/>
</dbReference>
<proteinExistence type="predicted"/>
<dbReference type="PANTHER" id="PTHR12872">
    <property type="entry name" value="ALPHA-N-ACETYLGLUCOSAMINIDASE"/>
    <property type="match status" value="1"/>
</dbReference>
<comment type="caution">
    <text evidence="6">The sequence shown here is derived from an EMBL/GenBank/DDBJ whole genome shotgun (WGS) entry which is preliminary data.</text>
</comment>
<evidence type="ECO:0000259" key="3">
    <source>
        <dbReference type="Pfam" id="PF05089"/>
    </source>
</evidence>
<keyword evidence="7" id="KW-1185">Reference proteome</keyword>
<keyword evidence="2" id="KW-0732">Signal</keyword>
<dbReference type="Gene3D" id="3.30.379.10">
    <property type="entry name" value="Chitobiase/beta-hexosaminidase domain 2-like"/>
    <property type="match status" value="1"/>
</dbReference>
<keyword evidence="1" id="KW-0378">Hydrolase</keyword>
<gene>
    <name evidence="6" type="ORF">N7498_004842</name>
</gene>
<feature type="domain" description="Alpha-N-acetylglucosaminidase N-terminal" evidence="4">
    <location>
        <begin position="24"/>
        <end position="108"/>
    </location>
</feature>
<dbReference type="Gene3D" id="1.20.120.670">
    <property type="entry name" value="N-acetyl-b-d-glucoasminidase"/>
    <property type="match status" value="1"/>
</dbReference>
<evidence type="ECO:0000313" key="7">
    <source>
        <dbReference type="Proteomes" id="UP001150904"/>
    </source>
</evidence>
<reference evidence="6" key="1">
    <citation type="submission" date="2022-12" db="EMBL/GenBank/DDBJ databases">
        <authorList>
            <person name="Petersen C."/>
        </authorList>
    </citation>
    <scope>NUCLEOTIDE SEQUENCE</scope>
    <source>
        <strain evidence="6">IBT 15544</strain>
    </source>
</reference>
<evidence type="ECO:0000259" key="5">
    <source>
        <dbReference type="Pfam" id="PF12972"/>
    </source>
</evidence>
<evidence type="ECO:0000256" key="1">
    <source>
        <dbReference type="ARBA" id="ARBA00022801"/>
    </source>
</evidence>
<dbReference type="SUPFAM" id="SSF51445">
    <property type="entry name" value="(Trans)glycosidases"/>
    <property type="match status" value="1"/>
</dbReference>
<dbReference type="InterPro" id="IPR024240">
    <property type="entry name" value="NAGLU_N"/>
</dbReference>
<dbReference type="OrthoDB" id="64736at2759"/>
<sequence>MHAITYCLLALFSTSYVVAQSTDGIYNLVKRRLPNHADNFQFSLRNITESSKKYDEFIVSTTVNGKVVVEGNSLSALSSGLHRYLSDIAHVDIYWFIGSRLDEVATLPRLSQPLTGSSIVPWRYHFNTVTFSYTSAFWSWEDWELQLDWMALRGINLPLAWVGEEKIAVEVFREIGLTDSEIASFLAGPAFLSWNHFGNIQGSWGEELPSAWIDSQFELQKKIVARMVELGMTPILPAFAGFVPRAFSRVSPNATVVNGSQWEDFPSQYTNVTFLEPFDAEFAILQSRFLAKQREAYGNVTHIYAIDQYNENDPYSGDEEYLQNVTRNTLNSLKAADPDAVWITQGWQFYSNSEFWTDARVKAYLSGVESDSDMIILDLFSESQPQWQKFDSYYGKPWIWCMLHDYGQNMGLYGQIMNITVNPVEALANSSSLVGFGLTMEGEEGNEIVYDLFLDQAWSETPIETAEYFHDWVTTRYTGARYVPDAIYQAWEIMRPTVYNNTNLSSSAVPKSILELIPSTSGLVNRTGHHPTTINYNPSVVVDAWRLFYDAARIENSLWLDPSYQHDMVDITRQVLANAFIPLYEKMVSTYTSGNATTASIIAAGQKLTALLSALDSVLSTNKSFRLNSWIQAARSLAGDNDTLADFYEYDARNQITLWGPTGQISDYASKSWAGLVSSYYKPRWELFVSYLASTPASQYNETAFEAGLLEFELQWQTQTSTNSKSTGVSGDLAQVLEKTKSDWPDVFNC</sequence>
<evidence type="ECO:0000313" key="6">
    <source>
        <dbReference type="EMBL" id="KAJ5203963.1"/>
    </source>
</evidence>
<evidence type="ECO:0000256" key="2">
    <source>
        <dbReference type="SAM" id="SignalP"/>
    </source>
</evidence>
<name>A0A9W9MM98_9EURO</name>
<dbReference type="RefSeq" id="XP_058308442.1">
    <property type="nucleotide sequence ID" value="XM_058451904.1"/>
</dbReference>
<dbReference type="Pfam" id="PF12972">
    <property type="entry name" value="NAGLU_C"/>
    <property type="match status" value="1"/>
</dbReference>
<dbReference type="Gene3D" id="3.20.20.80">
    <property type="entry name" value="Glycosidases"/>
    <property type="match status" value="1"/>
</dbReference>
<evidence type="ECO:0000259" key="4">
    <source>
        <dbReference type="Pfam" id="PF12971"/>
    </source>
</evidence>
<dbReference type="Pfam" id="PF12971">
    <property type="entry name" value="NAGLU_N"/>
    <property type="match status" value="1"/>
</dbReference>
<dbReference type="GO" id="GO:0016787">
    <property type="term" value="F:hydrolase activity"/>
    <property type="evidence" value="ECO:0007669"/>
    <property type="project" value="UniProtKB-KW"/>
</dbReference>
<reference evidence="6" key="2">
    <citation type="journal article" date="2023" name="IMA Fungus">
        <title>Comparative genomic study of the Penicillium genus elucidates a diverse pangenome and 15 lateral gene transfer events.</title>
        <authorList>
            <person name="Petersen C."/>
            <person name="Sorensen T."/>
            <person name="Nielsen M.R."/>
            <person name="Sondergaard T.E."/>
            <person name="Sorensen J.L."/>
            <person name="Fitzpatrick D.A."/>
            <person name="Frisvad J.C."/>
            <person name="Nielsen K.L."/>
        </authorList>
    </citation>
    <scope>NUCLEOTIDE SEQUENCE</scope>
    <source>
        <strain evidence="6">IBT 15544</strain>
    </source>
</reference>
<dbReference type="InterPro" id="IPR029018">
    <property type="entry name" value="Hex-like_dom2"/>
</dbReference>
<evidence type="ECO:0008006" key="8">
    <source>
        <dbReference type="Google" id="ProtNLM"/>
    </source>
</evidence>
<feature type="signal peptide" evidence="2">
    <location>
        <begin position="1"/>
        <end position="19"/>
    </location>
</feature>
<feature type="domain" description="Alpha-N-acetylglucosaminidase C-terminal" evidence="5">
    <location>
        <begin position="468"/>
        <end position="734"/>
    </location>
</feature>
<dbReference type="EMBL" id="JAPQKR010000012">
    <property type="protein sequence ID" value="KAJ5203963.1"/>
    <property type="molecule type" value="Genomic_DNA"/>
</dbReference>
<dbReference type="InterPro" id="IPR024733">
    <property type="entry name" value="NAGLU_tim-barrel"/>
</dbReference>
<dbReference type="InterPro" id="IPR017853">
    <property type="entry name" value="GH"/>
</dbReference>
<dbReference type="GeneID" id="83179205"/>
<feature type="chain" id="PRO_5040834274" description="Alpha-N-acetylglucosaminidase" evidence="2">
    <location>
        <begin position="20"/>
        <end position="750"/>
    </location>
</feature>
<dbReference type="AlphaFoldDB" id="A0A9W9MM98"/>
<dbReference type="PANTHER" id="PTHR12872:SF1">
    <property type="entry name" value="ALPHA-N-ACETYLGLUCOSAMINIDASE"/>
    <property type="match status" value="1"/>
</dbReference>
<dbReference type="Pfam" id="PF05089">
    <property type="entry name" value="NAGLU"/>
    <property type="match status" value="1"/>
</dbReference>